<evidence type="ECO:0000256" key="3">
    <source>
        <dbReference type="ARBA" id="ARBA00022989"/>
    </source>
</evidence>
<feature type="transmembrane region" description="Helical" evidence="5">
    <location>
        <begin position="155"/>
        <end position="178"/>
    </location>
</feature>
<feature type="transmembrane region" description="Helical" evidence="5">
    <location>
        <begin position="42"/>
        <end position="59"/>
    </location>
</feature>
<keyword evidence="3 5" id="KW-1133">Transmembrane helix</keyword>
<evidence type="ECO:0000259" key="6">
    <source>
        <dbReference type="Pfam" id="PF04932"/>
    </source>
</evidence>
<keyword evidence="7" id="KW-0436">Ligase</keyword>
<protein>
    <submittedName>
        <fullName evidence="7">O-antigen ligase family protein</fullName>
    </submittedName>
</protein>
<feature type="transmembrane region" description="Helical" evidence="5">
    <location>
        <begin position="124"/>
        <end position="143"/>
    </location>
</feature>
<gene>
    <name evidence="7" type="ORF">KZ820_17680</name>
</gene>
<dbReference type="Pfam" id="PF04932">
    <property type="entry name" value="Wzy_C"/>
    <property type="match status" value="1"/>
</dbReference>
<evidence type="ECO:0000256" key="1">
    <source>
        <dbReference type="ARBA" id="ARBA00004141"/>
    </source>
</evidence>
<dbReference type="EMBL" id="JAHXZN010000008">
    <property type="protein sequence ID" value="MBW6532576.1"/>
    <property type="molecule type" value="Genomic_DNA"/>
</dbReference>
<evidence type="ECO:0000256" key="4">
    <source>
        <dbReference type="ARBA" id="ARBA00023136"/>
    </source>
</evidence>
<keyword evidence="4 5" id="KW-0472">Membrane</keyword>
<dbReference type="PANTHER" id="PTHR37422:SF23">
    <property type="entry name" value="TEICHURONIC ACID BIOSYNTHESIS PROTEIN TUAE"/>
    <property type="match status" value="1"/>
</dbReference>
<reference evidence="7 8" key="1">
    <citation type="submission" date="2021-07" db="EMBL/GenBank/DDBJ databases">
        <title>Sphingomonas sp.</title>
        <authorList>
            <person name="Feng G."/>
            <person name="Li J."/>
            <person name="Pan M."/>
        </authorList>
    </citation>
    <scope>NUCLEOTIDE SEQUENCE [LARGE SCALE GENOMIC DNA]</scope>
    <source>
        <strain evidence="7 8">RRHST34</strain>
    </source>
</reference>
<sequence length="451" mass="47289">MSSAHRSRLSGKFSVSLCLLAGLLAGLWLAGGASRPDVLGQAIVRGAAWLSLITMSLIGERPAMRRVALPAVLLSLVALLPLLQLIPLPVALWQSLPGRDLLREAAAASGQSQPWRPWSMVPAATANALGALIVPAAVLVLTAGLRERERGHLPAILLTVVLAGTLVGLLQASGAGFGNALINGTPGDVSGTFANRNHFALFVAIGCVVVPSWAFNGGRRSGWRGPVALGLMPFFVLTLLATGSRAGLAVGAMAVALALVLARQGLRRELRRAPRWVLPTTVAALVAVLALLIGISITADRAQSINRLVTIDAAQDTRLRALPTVLKMVTDYFPAGTGFGSFDPIFRANEPYALLKPTFFNHAHNDFLEIVLDGGAAGLVVLVSALVWWAMSAVRAMRAPMPDALPARTGAAILLLIMVASVFDYPARTPLMMAVIALAASWLAYAPPPAE</sequence>
<feature type="transmembrane region" description="Helical" evidence="5">
    <location>
        <begin position="222"/>
        <end position="240"/>
    </location>
</feature>
<comment type="subcellular location">
    <subcellularLocation>
        <location evidence="1">Membrane</location>
        <topology evidence="1">Multi-pass membrane protein</topology>
    </subcellularLocation>
</comment>
<feature type="transmembrane region" description="Helical" evidence="5">
    <location>
        <begin position="71"/>
        <end position="93"/>
    </location>
</feature>
<feature type="transmembrane region" description="Helical" evidence="5">
    <location>
        <begin position="198"/>
        <end position="215"/>
    </location>
</feature>
<dbReference type="GO" id="GO:0016874">
    <property type="term" value="F:ligase activity"/>
    <property type="evidence" value="ECO:0007669"/>
    <property type="project" value="UniProtKB-KW"/>
</dbReference>
<keyword evidence="2 5" id="KW-0812">Transmembrane</keyword>
<evidence type="ECO:0000313" key="7">
    <source>
        <dbReference type="EMBL" id="MBW6532576.1"/>
    </source>
</evidence>
<feature type="transmembrane region" description="Helical" evidence="5">
    <location>
        <begin position="405"/>
        <end position="423"/>
    </location>
</feature>
<proteinExistence type="predicted"/>
<feature type="domain" description="O-antigen ligase-related" evidence="6">
    <location>
        <begin position="234"/>
        <end position="383"/>
    </location>
</feature>
<accession>A0ABS7BSK5</accession>
<dbReference type="RefSeq" id="WP_219750127.1">
    <property type="nucleotide sequence ID" value="NZ_JAHXZN010000008.1"/>
</dbReference>
<dbReference type="Proteomes" id="UP000759103">
    <property type="component" value="Unassembled WGS sequence"/>
</dbReference>
<dbReference type="InterPro" id="IPR051533">
    <property type="entry name" value="WaaL-like"/>
</dbReference>
<dbReference type="PANTHER" id="PTHR37422">
    <property type="entry name" value="TEICHURONIC ACID BIOSYNTHESIS PROTEIN TUAE"/>
    <property type="match status" value="1"/>
</dbReference>
<feature type="transmembrane region" description="Helical" evidence="5">
    <location>
        <begin position="370"/>
        <end position="393"/>
    </location>
</feature>
<organism evidence="7 8">
    <name type="scientific">Sphingomonas citri</name>
    <dbReference type="NCBI Taxonomy" id="2862499"/>
    <lineage>
        <taxon>Bacteria</taxon>
        <taxon>Pseudomonadati</taxon>
        <taxon>Pseudomonadota</taxon>
        <taxon>Alphaproteobacteria</taxon>
        <taxon>Sphingomonadales</taxon>
        <taxon>Sphingomonadaceae</taxon>
        <taxon>Sphingomonas</taxon>
    </lineage>
</organism>
<feature type="transmembrane region" description="Helical" evidence="5">
    <location>
        <begin position="276"/>
        <end position="299"/>
    </location>
</feature>
<evidence type="ECO:0000256" key="5">
    <source>
        <dbReference type="SAM" id="Phobius"/>
    </source>
</evidence>
<comment type="caution">
    <text evidence="7">The sequence shown here is derived from an EMBL/GenBank/DDBJ whole genome shotgun (WGS) entry which is preliminary data.</text>
</comment>
<dbReference type="InterPro" id="IPR007016">
    <property type="entry name" value="O-antigen_ligase-rel_domated"/>
</dbReference>
<evidence type="ECO:0000313" key="8">
    <source>
        <dbReference type="Proteomes" id="UP000759103"/>
    </source>
</evidence>
<feature type="transmembrane region" description="Helical" evidence="5">
    <location>
        <begin position="246"/>
        <end position="264"/>
    </location>
</feature>
<name>A0ABS7BSK5_9SPHN</name>
<evidence type="ECO:0000256" key="2">
    <source>
        <dbReference type="ARBA" id="ARBA00022692"/>
    </source>
</evidence>
<keyword evidence="8" id="KW-1185">Reference proteome</keyword>